<evidence type="ECO:0000313" key="5">
    <source>
        <dbReference type="Proteomes" id="UP001296104"/>
    </source>
</evidence>
<dbReference type="InterPro" id="IPR037143">
    <property type="entry name" value="4-PPantetheinyl_Trfase_dom_sf"/>
</dbReference>
<dbReference type="SUPFAM" id="SSF56214">
    <property type="entry name" value="4'-phosphopantetheinyl transferase"/>
    <property type="match status" value="1"/>
</dbReference>
<organism evidence="4 5">
    <name type="scientific">Lecanosticta acicola</name>
    <dbReference type="NCBI Taxonomy" id="111012"/>
    <lineage>
        <taxon>Eukaryota</taxon>
        <taxon>Fungi</taxon>
        <taxon>Dikarya</taxon>
        <taxon>Ascomycota</taxon>
        <taxon>Pezizomycotina</taxon>
        <taxon>Dothideomycetes</taxon>
        <taxon>Dothideomycetidae</taxon>
        <taxon>Mycosphaerellales</taxon>
        <taxon>Mycosphaerellaceae</taxon>
        <taxon>Lecanosticta</taxon>
    </lineage>
</organism>
<dbReference type="Pfam" id="PF01648">
    <property type="entry name" value="ACPS"/>
    <property type="match status" value="1"/>
</dbReference>
<reference evidence="4" key="1">
    <citation type="submission" date="2023-11" db="EMBL/GenBank/DDBJ databases">
        <authorList>
            <person name="Alioto T."/>
            <person name="Alioto T."/>
            <person name="Gomez Garrido J."/>
        </authorList>
    </citation>
    <scope>NUCLEOTIDE SEQUENCE</scope>
</reference>
<dbReference type="Proteomes" id="UP001296104">
    <property type="component" value="Unassembled WGS sequence"/>
</dbReference>
<evidence type="ECO:0000313" key="4">
    <source>
        <dbReference type="EMBL" id="CAK4030824.1"/>
    </source>
</evidence>
<keyword evidence="1 4" id="KW-0808">Transferase</keyword>
<dbReference type="GO" id="GO:0000287">
    <property type="term" value="F:magnesium ion binding"/>
    <property type="evidence" value="ECO:0007669"/>
    <property type="project" value="InterPro"/>
</dbReference>
<dbReference type="HAMAP" id="MF_00101">
    <property type="entry name" value="AcpS"/>
    <property type="match status" value="1"/>
</dbReference>
<dbReference type="InterPro" id="IPR008278">
    <property type="entry name" value="4-PPantetheinyl_Trfase_dom"/>
</dbReference>
<feature type="compositionally biased region" description="Polar residues" evidence="2">
    <location>
        <begin position="129"/>
        <end position="145"/>
    </location>
</feature>
<dbReference type="GO" id="GO:0008897">
    <property type="term" value="F:holo-[acyl-carrier-protein] synthase activity"/>
    <property type="evidence" value="ECO:0007669"/>
    <property type="project" value="InterPro"/>
</dbReference>
<comment type="caution">
    <text evidence="4">The sequence shown here is derived from an EMBL/GenBank/DDBJ whole genome shotgun (WGS) entry which is preliminary data.</text>
</comment>
<dbReference type="InterPro" id="IPR002582">
    <property type="entry name" value="ACPS"/>
</dbReference>
<dbReference type="EMBL" id="CAVMBE010000040">
    <property type="protein sequence ID" value="CAK4030824.1"/>
    <property type="molecule type" value="Genomic_DNA"/>
</dbReference>
<sequence length="238" mass="26079">MPPKPFPLPFGIGTDIIRISRICDIIAKDSPLPSRNSTSLLPFLRRVLTQREQTDFWRRFKNEATVWSDKKKPAAEYLAGRWAAKEAVIKAVRYRPLTLLQVEIHRYPPVHERSGVFALILDQPADTMSAKTSQLGGHGPPSSSDARLEDRMAGHPLADNLQERSQPGDSEEIGSQQTAGAPSDPADPLYGGVPYDQLEGQIARISISHDGDYATAFCLAHDVPMEGDVGGEAAARMP</sequence>
<name>A0AAI8Z1M2_9PEZI</name>
<feature type="domain" description="4'-phosphopantetheinyl transferase" evidence="3">
    <location>
        <begin position="11"/>
        <end position="95"/>
    </location>
</feature>
<gene>
    <name evidence="4" type="ORF">LECACI_7A005982</name>
</gene>
<protein>
    <submittedName>
        <fullName evidence="4">4 -phosphopantetheinyl transferase superfamily</fullName>
    </submittedName>
</protein>
<evidence type="ECO:0000256" key="1">
    <source>
        <dbReference type="ARBA" id="ARBA00022679"/>
    </source>
</evidence>
<feature type="compositionally biased region" description="Polar residues" evidence="2">
    <location>
        <begin position="163"/>
        <end position="180"/>
    </location>
</feature>
<evidence type="ECO:0000256" key="2">
    <source>
        <dbReference type="SAM" id="MobiDB-lite"/>
    </source>
</evidence>
<dbReference type="AlphaFoldDB" id="A0AAI8Z1M2"/>
<accession>A0AAI8Z1M2</accession>
<proteinExistence type="inferred from homology"/>
<feature type="region of interest" description="Disordered" evidence="2">
    <location>
        <begin position="128"/>
        <end position="194"/>
    </location>
</feature>
<dbReference type="Gene3D" id="3.90.470.20">
    <property type="entry name" value="4'-phosphopantetheinyl transferase domain"/>
    <property type="match status" value="1"/>
</dbReference>
<dbReference type="GO" id="GO:0006633">
    <property type="term" value="P:fatty acid biosynthetic process"/>
    <property type="evidence" value="ECO:0007669"/>
    <property type="project" value="InterPro"/>
</dbReference>
<keyword evidence="5" id="KW-1185">Reference proteome</keyword>
<evidence type="ECO:0000259" key="3">
    <source>
        <dbReference type="Pfam" id="PF01648"/>
    </source>
</evidence>